<organism evidence="3 4">
    <name type="scientific">Pseudoflavonifractor intestinihominis</name>
    <dbReference type="NCBI Taxonomy" id="3133171"/>
    <lineage>
        <taxon>Bacteria</taxon>
        <taxon>Bacillati</taxon>
        <taxon>Bacillota</taxon>
        <taxon>Clostridia</taxon>
        <taxon>Eubacteriales</taxon>
        <taxon>Oscillospiraceae</taxon>
        <taxon>Pseudoflavonifractor</taxon>
    </lineage>
</organism>
<dbReference type="Pfam" id="PF02805">
    <property type="entry name" value="Ada_Zn_binding"/>
    <property type="match status" value="1"/>
</dbReference>
<accession>A0ABV1E982</accession>
<evidence type="ECO:0000313" key="4">
    <source>
        <dbReference type="Proteomes" id="UP001464378"/>
    </source>
</evidence>
<keyword evidence="1" id="KW-0010">Activator</keyword>
<dbReference type="EMBL" id="JBBMFK010000015">
    <property type="protein sequence ID" value="MEQ2443871.1"/>
    <property type="molecule type" value="Genomic_DNA"/>
</dbReference>
<evidence type="ECO:0000259" key="2">
    <source>
        <dbReference type="Pfam" id="PF02805"/>
    </source>
</evidence>
<evidence type="ECO:0000256" key="1">
    <source>
        <dbReference type="ARBA" id="ARBA00023159"/>
    </source>
</evidence>
<dbReference type="RefSeq" id="WP_349231924.1">
    <property type="nucleotide sequence ID" value="NZ_JBBMFK010000015.1"/>
</dbReference>
<dbReference type="Gene3D" id="3.40.10.10">
    <property type="entry name" value="DNA Methylphosphotriester Repair Domain"/>
    <property type="match status" value="1"/>
</dbReference>
<comment type="caution">
    <text evidence="3">The sequence shown here is derived from an EMBL/GenBank/DDBJ whole genome shotgun (WGS) entry which is preliminary data.</text>
</comment>
<dbReference type="InterPro" id="IPR035451">
    <property type="entry name" value="Ada-like_dom_sf"/>
</dbReference>
<name>A0ABV1E982_9FIRM</name>
<gene>
    <name evidence="3" type="ORF">WMO64_10400</name>
</gene>
<reference evidence="3 4" key="1">
    <citation type="submission" date="2024-03" db="EMBL/GenBank/DDBJ databases">
        <title>Human intestinal bacterial collection.</title>
        <authorList>
            <person name="Pauvert C."/>
            <person name="Hitch T.C.A."/>
            <person name="Clavel T."/>
        </authorList>
    </citation>
    <scope>NUCLEOTIDE SEQUENCE [LARGE SCALE GENOMIC DNA]</scope>
    <source>
        <strain evidence="3 4">CLA-AP-H29</strain>
    </source>
</reference>
<evidence type="ECO:0000313" key="3">
    <source>
        <dbReference type="EMBL" id="MEQ2443871.1"/>
    </source>
</evidence>
<proteinExistence type="predicted"/>
<keyword evidence="4" id="KW-1185">Reference proteome</keyword>
<dbReference type="InterPro" id="IPR004026">
    <property type="entry name" value="Ada_DNA_repair_Zn-bd"/>
</dbReference>
<dbReference type="SUPFAM" id="SSF57884">
    <property type="entry name" value="Ada DNA repair protein, N-terminal domain (N-Ada 10)"/>
    <property type="match status" value="1"/>
</dbReference>
<protein>
    <submittedName>
        <fullName evidence="3">Ada metal-binding domain-containing protein</fullName>
    </submittedName>
</protein>
<dbReference type="Proteomes" id="UP001464378">
    <property type="component" value="Unassembled WGS sequence"/>
</dbReference>
<feature type="domain" description="Ada DNA repair metal-binding" evidence="2">
    <location>
        <begin position="7"/>
        <end position="51"/>
    </location>
</feature>
<sequence>MYYYSKNSRTKIIHTEDCRYHLAIREEHLGTFQTLVEAHAAGYRLCKVCNPLVGIFHAEEETLMEICRQKGLSISLRRNFISISSPWSSWRILADDNRNHTKLYHRNDFGPKQSGPVAGYHDQHVNYATLQEYLGYIIDHDYYRMMHPLYPAPQPKPAPVKGTKRYRKAQAREKRKAKKAAVWNVLSIIDSLSAQNQTRTVV</sequence>